<dbReference type="RefSeq" id="YP_008771880.1">
    <property type="nucleotide sequence ID" value="NC_022773.1"/>
</dbReference>
<name>U5PSX2_9CAUD</name>
<keyword evidence="2" id="KW-1185">Reference proteome</keyword>
<evidence type="ECO:0000313" key="2">
    <source>
        <dbReference type="Proteomes" id="UP000017645"/>
    </source>
</evidence>
<gene>
    <name evidence="1" type="ORF">Blastoid_57</name>
</gene>
<proteinExistence type="predicted"/>
<dbReference type="EMBL" id="KF669648">
    <property type="protein sequence ID" value="AGY46856.1"/>
    <property type="molecule type" value="Genomic_DNA"/>
</dbReference>
<evidence type="ECO:0000313" key="1">
    <source>
        <dbReference type="EMBL" id="AGY46856.1"/>
    </source>
</evidence>
<dbReference type="Proteomes" id="UP000017645">
    <property type="component" value="Segment"/>
</dbReference>
<dbReference type="GeneID" id="17960447"/>
<reference evidence="1 2" key="1">
    <citation type="journal article" date="2013" name="Genome Announc.">
        <title>Complete Genome of Bacillus pumilus Siphophage Blastoid.</title>
        <authorList>
            <person name="Mash S.J."/>
            <person name="Minahan N.T."/>
            <person name="Chamakura K.R."/>
            <person name="Kuty Everett G.F."/>
        </authorList>
    </citation>
    <scope>NUCLEOTIDE SEQUENCE [LARGE SCALE GENOMIC DNA]</scope>
</reference>
<sequence length="140" mass="16565">MKLVIKQGQLSESDEQFLHRWFRQKHPLEYTFKKHALYRLKQRKISREAFWEAFTGGVSIVKFTITDKGEPRLLMRSTKKFKGKRIVAAFSPSKGVVNTVYYINDIPDPKGKPIQYNIEGYIKKYERRVKQNEQKTKNPA</sequence>
<accession>U5PSX2</accession>
<protein>
    <submittedName>
        <fullName evidence="1">Uncharacterized protein</fullName>
    </submittedName>
</protein>
<dbReference type="OrthoDB" id="11856at10239"/>
<dbReference type="KEGG" id="vg:17960447"/>
<organism evidence="1 2">
    <name type="scientific">Bacillus phage Blastoid</name>
    <dbReference type="NCBI Taxonomy" id="2880540"/>
    <lineage>
        <taxon>Viruses</taxon>
        <taxon>Duplodnaviria</taxon>
        <taxon>Heunggongvirae</taxon>
        <taxon>Uroviricota</taxon>
        <taxon>Caudoviricetes</taxon>
        <taxon>Ehrlichviridae</taxon>
        <taxon>Andromedavirus</taxon>
        <taxon>Andromedavirus blastoid</taxon>
    </lineage>
</organism>